<evidence type="ECO:0000313" key="5">
    <source>
        <dbReference type="Proteomes" id="UP001139409"/>
    </source>
</evidence>
<dbReference type="Gene3D" id="3.60.15.10">
    <property type="entry name" value="Ribonuclease Z/Hydroxyacylglutathione hydrolase-like"/>
    <property type="match status" value="1"/>
</dbReference>
<keyword evidence="5" id="KW-1185">Reference proteome</keyword>
<organism evidence="4 5">
    <name type="scientific">Fulvivirga sedimenti</name>
    <dbReference type="NCBI Taxonomy" id="2879465"/>
    <lineage>
        <taxon>Bacteria</taxon>
        <taxon>Pseudomonadati</taxon>
        <taxon>Bacteroidota</taxon>
        <taxon>Cytophagia</taxon>
        <taxon>Cytophagales</taxon>
        <taxon>Fulvivirgaceae</taxon>
        <taxon>Fulvivirga</taxon>
    </lineage>
</organism>
<accession>A0A9X1HKK8</accession>
<gene>
    <name evidence="4" type="ORF">LDX50_03790</name>
</gene>
<dbReference type="PROSITE" id="PS51257">
    <property type="entry name" value="PROKAR_LIPOPROTEIN"/>
    <property type="match status" value="1"/>
</dbReference>
<dbReference type="CDD" id="cd16295">
    <property type="entry name" value="TTHA0252-CPSF-like_MBL-fold"/>
    <property type="match status" value="1"/>
</dbReference>
<dbReference type="Pfam" id="PF07521">
    <property type="entry name" value="RMMBL"/>
    <property type="match status" value="1"/>
</dbReference>
<dbReference type="InterPro" id="IPR050698">
    <property type="entry name" value="MBL"/>
</dbReference>
<dbReference type="GO" id="GO:0004521">
    <property type="term" value="F:RNA endonuclease activity"/>
    <property type="evidence" value="ECO:0007669"/>
    <property type="project" value="TreeGrafter"/>
</dbReference>
<dbReference type="EMBL" id="JAIXNE010000001">
    <property type="protein sequence ID" value="MCA6073974.1"/>
    <property type="molecule type" value="Genomic_DNA"/>
</dbReference>
<dbReference type="GO" id="GO:0016787">
    <property type="term" value="F:hydrolase activity"/>
    <property type="evidence" value="ECO:0007669"/>
    <property type="project" value="UniProtKB-KW"/>
</dbReference>
<dbReference type="SUPFAM" id="SSF56281">
    <property type="entry name" value="Metallo-hydrolase/oxidoreductase"/>
    <property type="match status" value="1"/>
</dbReference>
<dbReference type="PANTHER" id="PTHR11203:SF37">
    <property type="entry name" value="INTEGRATOR COMPLEX SUBUNIT 11"/>
    <property type="match status" value="1"/>
</dbReference>
<name>A0A9X1HKK8_9BACT</name>
<dbReference type="InterPro" id="IPR022712">
    <property type="entry name" value="Beta_Casp"/>
</dbReference>
<comment type="caution">
    <text evidence="4">The sequence shown here is derived from an EMBL/GenBank/DDBJ whole genome shotgun (WGS) entry which is preliminary data.</text>
</comment>
<proteinExistence type="predicted"/>
<dbReference type="SMART" id="SM01027">
    <property type="entry name" value="Beta-Casp"/>
    <property type="match status" value="1"/>
</dbReference>
<dbReference type="RefSeq" id="WP_225697082.1">
    <property type="nucleotide sequence ID" value="NZ_JAIXNE010000001.1"/>
</dbReference>
<dbReference type="Pfam" id="PF10996">
    <property type="entry name" value="Beta-Casp"/>
    <property type="match status" value="1"/>
</dbReference>
<dbReference type="InterPro" id="IPR011108">
    <property type="entry name" value="RMMBL"/>
</dbReference>
<dbReference type="SMART" id="SM00849">
    <property type="entry name" value="Lactamase_B"/>
    <property type="match status" value="1"/>
</dbReference>
<reference evidence="4" key="1">
    <citation type="submission" date="2021-09" db="EMBL/GenBank/DDBJ databases">
        <title>Fulvivirga sp. isolated from coastal sediment.</title>
        <authorList>
            <person name="Yu H."/>
        </authorList>
    </citation>
    <scope>NUCLEOTIDE SEQUENCE</scope>
    <source>
        <strain evidence="4">1062</strain>
    </source>
</reference>
<evidence type="ECO:0000256" key="1">
    <source>
        <dbReference type="ARBA" id="ARBA00022801"/>
    </source>
</evidence>
<evidence type="ECO:0000259" key="3">
    <source>
        <dbReference type="SMART" id="SM01027"/>
    </source>
</evidence>
<dbReference type="Proteomes" id="UP001139409">
    <property type="component" value="Unassembled WGS sequence"/>
</dbReference>
<dbReference type="AlphaFoldDB" id="A0A9X1HKK8"/>
<dbReference type="InterPro" id="IPR036866">
    <property type="entry name" value="RibonucZ/Hydroxyglut_hydro"/>
</dbReference>
<dbReference type="InterPro" id="IPR001279">
    <property type="entry name" value="Metallo-B-lactamas"/>
</dbReference>
<evidence type="ECO:0000259" key="2">
    <source>
        <dbReference type="SMART" id="SM00849"/>
    </source>
</evidence>
<dbReference type="Gene3D" id="3.40.50.10890">
    <property type="match status" value="1"/>
</dbReference>
<keyword evidence="1" id="KW-0378">Hydrolase</keyword>
<sequence length="463" mass="51905">MKLTICGAAGTVTGSCHLLELDSGYRVLLDCGLYQGREEDFVSFNEEWIFDPDSIDCLVLSHAHIDHSGRIPKLVKDGFSGDIICTDATRDLCAIMLMDSAYIQEQDAKYEAKKGSGGPIEPLYSVEDAENAIEQFVGISYERWYQISNEVSVLFRDAGHILGSATVTLKIKRNESEFLLGFTGDVGRPDRPILRDPIPMPDVDFLICESTYGGEKHDQLPDDEKRFLSIIRETCVDRKGKLLIPAFSVGRTQEIVYMLDRLETAGKLPKVPVFVDSPLAVNATDIFIAHPECYDRELREYMREDPNPFGFGHLHYVRSVEKSKSINFLNGPAIIISASGMMSGGRIRHHIFNHIEEESATLLIVGFCAPGTLGAVIRTKPESIKLFGQERRIKARIEIMDSFSGHADQDELLEFLKHMNRDRLKRILLVHGERDRQIPLKAALEATGFKSVILPELGESFTI</sequence>
<feature type="domain" description="Beta-Casp" evidence="3">
    <location>
        <begin position="252"/>
        <end position="377"/>
    </location>
</feature>
<evidence type="ECO:0000313" key="4">
    <source>
        <dbReference type="EMBL" id="MCA6073974.1"/>
    </source>
</evidence>
<dbReference type="PANTHER" id="PTHR11203">
    <property type="entry name" value="CLEAVAGE AND POLYADENYLATION SPECIFICITY FACTOR FAMILY MEMBER"/>
    <property type="match status" value="1"/>
</dbReference>
<feature type="domain" description="Metallo-beta-lactamase" evidence="2">
    <location>
        <begin position="13"/>
        <end position="223"/>
    </location>
</feature>
<dbReference type="Pfam" id="PF16661">
    <property type="entry name" value="Lactamase_B_6"/>
    <property type="match status" value="1"/>
</dbReference>
<protein>
    <submittedName>
        <fullName evidence="4">MBL fold metallo-hydrolase</fullName>
    </submittedName>
</protein>